<feature type="binding site" evidence="2">
    <location>
        <begin position="97"/>
        <end position="100"/>
    </location>
    <ligand>
        <name>substrate</name>
    </ligand>
</feature>
<evidence type="ECO:0000256" key="3">
    <source>
        <dbReference type="SAM" id="MobiDB-lite"/>
    </source>
</evidence>
<evidence type="ECO:0000313" key="4">
    <source>
        <dbReference type="EMBL" id="QNV38085.1"/>
    </source>
</evidence>
<dbReference type="GO" id="GO:0005737">
    <property type="term" value="C:cytoplasm"/>
    <property type="evidence" value="ECO:0007669"/>
    <property type="project" value="TreeGrafter"/>
</dbReference>
<dbReference type="Proteomes" id="UP000516404">
    <property type="component" value="Chromosome"/>
</dbReference>
<dbReference type="GeneID" id="96622995"/>
<organism evidence="4 5">
    <name type="scientific">Rothia terrae</name>
    <dbReference type="NCBI Taxonomy" id="396015"/>
    <lineage>
        <taxon>Bacteria</taxon>
        <taxon>Bacillati</taxon>
        <taxon>Actinomycetota</taxon>
        <taxon>Actinomycetes</taxon>
        <taxon>Micrococcales</taxon>
        <taxon>Micrococcaceae</taxon>
        <taxon>Rothia</taxon>
    </lineage>
</organism>
<dbReference type="PANTHER" id="PTHR48100">
    <property type="entry name" value="BROAD-SPECIFICITY PHOSPHATASE YOR283W-RELATED"/>
    <property type="match status" value="1"/>
</dbReference>
<dbReference type="InterPro" id="IPR029033">
    <property type="entry name" value="His_PPase_superfam"/>
</dbReference>
<feature type="binding site" evidence="2">
    <location>
        <position position="72"/>
    </location>
    <ligand>
        <name>substrate</name>
    </ligand>
</feature>
<feature type="active site" description="Tele-phosphohistidine intermediate" evidence="1">
    <location>
        <position position="21"/>
    </location>
</feature>
<gene>
    <name evidence="4" type="ORF">IDM49_01990</name>
</gene>
<name>A0A7H2BEI9_9MICC</name>
<dbReference type="InterPro" id="IPR013078">
    <property type="entry name" value="His_Pase_superF_clade-1"/>
</dbReference>
<evidence type="ECO:0000313" key="5">
    <source>
        <dbReference type="Proteomes" id="UP000516404"/>
    </source>
</evidence>
<feature type="binding site" evidence="2">
    <location>
        <begin position="20"/>
        <end position="27"/>
    </location>
    <ligand>
        <name>substrate</name>
    </ligand>
</feature>
<dbReference type="InterPro" id="IPR001345">
    <property type="entry name" value="PG/BPGM_mutase_AS"/>
</dbReference>
<accession>A0A7H2BEI9</accession>
<evidence type="ECO:0000256" key="2">
    <source>
        <dbReference type="PIRSR" id="PIRSR613078-2"/>
    </source>
</evidence>
<keyword evidence="5" id="KW-1185">Reference proteome</keyword>
<dbReference type="EMBL" id="CP061539">
    <property type="protein sequence ID" value="QNV38085.1"/>
    <property type="molecule type" value="Genomic_DNA"/>
</dbReference>
<sequence length="200" mass="22273">MVRAEELTKDLGGGALLVIRHGQTDWNKAKKMQGSSDIPLNDRGREQAHETGKKLVEEGFEFDVLVSSPLSRAYETAQVIGSYFGLEVDRTYPGLEERSYGEAEGLDIPAEQRAHPEKFYSGVEPERDVFTRGVRTLRQIVRDYPGKRVIAVSHGSLIRRTLSAARGAEVPSPIENAIPHDMPLDGLFAWDVDNEPMLKV</sequence>
<evidence type="ECO:0000256" key="1">
    <source>
        <dbReference type="PIRSR" id="PIRSR613078-1"/>
    </source>
</evidence>
<dbReference type="Gene3D" id="3.40.50.1240">
    <property type="entry name" value="Phosphoglycerate mutase-like"/>
    <property type="match status" value="1"/>
</dbReference>
<dbReference type="CDD" id="cd07067">
    <property type="entry name" value="HP_PGM_like"/>
    <property type="match status" value="1"/>
</dbReference>
<dbReference type="AlphaFoldDB" id="A0A7H2BEI9"/>
<feature type="compositionally biased region" description="Basic and acidic residues" evidence="3">
    <location>
        <begin position="40"/>
        <end position="50"/>
    </location>
</feature>
<dbReference type="PANTHER" id="PTHR48100:SF59">
    <property type="entry name" value="ADENOSYLCOBALAMIN_ALPHA-RIBAZOLE PHOSPHATASE"/>
    <property type="match status" value="1"/>
</dbReference>
<dbReference type="PROSITE" id="PS00175">
    <property type="entry name" value="PG_MUTASE"/>
    <property type="match status" value="1"/>
</dbReference>
<dbReference type="SMART" id="SM00855">
    <property type="entry name" value="PGAM"/>
    <property type="match status" value="1"/>
</dbReference>
<dbReference type="RefSeq" id="WP_168614637.1">
    <property type="nucleotide sequence ID" value="NZ_BAAAOX010000003.1"/>
</dbReference>
<feature type="region of interest" description="Disordered" evidence="3">
    <location>
        <begin position="28"/>
        <end position="50"/>
    </location>
</feature>
<dbReference type="Pfam" id="PF00300">
    <property type="entry name" value="His_Phos_1"/>
    <property type="match status" value="1"/>
</dbReference>
<dbReference type="KEGG" id="rter:IDM49_01990"/>
<proteinExistence type="predicted"/>
<reference evidence="4 5" key="1">
    <citation type="submission" date="2020-09" db="EMBL/GenBank/DDBJ databases">
        <title>Investigation of environmental microbes.</title>
        <authorList>
            <person name="Ou Y."/>
            <person name="Kang Q."/>
        </authorList>
    </citation>
    <scope>NUCLEOTIDE SEQUENCE [LARGE SCALE GENOMIC DNA]</scope>
    <source>
        <strain evidence="4 5">KJZ-14</strain>
    </source>
</reference>
<dbReference type="GO" id="GO:0016791">
    <property type="term" value="F:phosphatase activity"/>
    <property type="evidence" value="ECO:0007669"/>
    <property type="project" value="TreeGrafter"/>
</dbReference>
<protein>
    <submittedName>
        <fullName evidence="4">Histidine phosphatase family protein</fullName>
    </submittedName>
</protein>
<dbReference type="SUPFAM" id="SSF53254">
    <property type="entry name" value="Phosphoglycerate mutase-like"/>
    <property type="match status" value="1"/>
</dbReference>
<dbReference type="InterPro" id="IPR050275">
    <property type="entry name" value="PGM_Phosphatase"/>
</dbReference>
<feature type="active site" description="Proton donor/acceptor" evidence="1">
    <location>
        <position position="97"/>
    </location>
</feature>